<keyword evidence="1" id="KW-0812">Transmembrane</keyword>
<gene>
    <name evidence="2" type="ORF">CLV91_3000</name>
</gene>
<dbReference type="EMBL" id="RBIQ01000011">
    <property type="protein sequence ID" value="RKR07816.1"/>
    <property type="molecule type" value="Genomic_DNA"/>
</dbReference>
<keyword evidence="1" id="KW-1133">Transmembrane helix</keyword>
<accession>A0A495DT57</accession>
<feature type="transmembrane region" description="Helical" evidence="1">
    <location>
        <begin position="88"/>
        <end position="107"/>
    </location>
</feature>
<protein>
    <recommendedName>
        <fullName evidence="4">Zinc ribbon family protein</fullName>
    </recommendedName>
</protein>
<proteinExistence type="predicted"/>
<keyword evidence="3" id="KW-1185">Reference proteome</keyword>
<evidence type="ECO:0000313" key="3">
    <source>
        <dbReference type="Proteomes" id="UP000269412"/>
    </source>
</evidence>
<reference evidence="2 3" key="1">
    <citation type="submission" date="2018-10" db="EMBL/GenBank/DDBJ databases">
        <title>Genomic Encyclopedia of Archaeal and Bacterial Type Strains, Phase II (KMG-II): from individual species to whole genera.</title>
        <authorList>
            <person name="Goeker M."/>
        </authorList>
    </citation>
    <scope>NUCLEOTIDE SEQUENCE [LARGE SCALE GENOMIC DNA]</scope>
    <source>
        <strain evidence="2 3">DSM 25230</strain>
    </source>
</reference>
<sequence>MIIFGSRSAYIGSKMSTNAICSNCQTQGKIRYSVFSGHAHVFWIPVFPMGKTGVSECQHCKQTLRVREMPPQMQQECNAVKKEMKAPIWQFSGLFIIGALIVLAGFASKNDKKNEAEYLIKPLVGDIYDYKTNTDQYSTMKVAKITTDSVFVQLNDYEISRSSKIYKIDKEKNYADAIYGYSIDEIKSMYNERIIIDIDRD</sequence>
<dbReference type="OrthoDB" id="766141at2"/>
<evidence type="ECO:0008006" key="4">
    <source>
        <dbReference type="Google" id="ProtNLM"/>
    </source>
</evidence>
<organism evidence="2 3">
    <name type="scientific">Maribacter vaceletii</name>
    <dbReference type="NCBI Taxonomy" id="1206816"/>
    <lineage>
        <taxon>Bacteria</taxon>
        <taxon>Pseudomonadati</taxon>
        <taxon>Bacteroidota</taxon>
        <taxon>Flavobacteriia</taxon>
        <taxon>Flavobacteriales</taxon>
        <taxon>Flavobacteriaceae</taxon>
        <taxon>Maribacter</taxon>
    </lineage>
</organism>
<evidence type="ECO:0000313" key="2">
    <source>
        <dbReference type="EMBL" id="RKR07816.1"/>
    </source>
</evidence>
<evidence type="ECO:0000256" key="1">
    <source>
        <dbReference type="SAM" id="Phobius"/>
    </source>
</evidence>
<dbReference type="AlphaFoldDB" id="A0A495DT57"/>
<name>A0A495DT57_9FLAO</name>
<keyword evidence="1" id="KW-0472">Membrane</keyword>
<dbReference type="Proteomes" id="UP000269412">
    <property type="component" value="Unassembled WGS sequence"/>
</dbReference>
<comment type="caution">
    <text evidence="2">The sequence shown here is derived from an EMBL/GenBank/DDBJ whole genome shotgun (WGS) entry which is preliminary data.</text>
</comment>